<reference evidence="4" key="1">
    <citation type="submission" date="2022-10" db="EMBL/GenBank/DDBJ databases">
        <title>The WGS of Solirubrobacter ginsenosidimutans DSM 21036.</title>
        <authorList>
            <person name="Jiang Z."/>
        </authorList>
    </citation>
    <scope>NUCLEOTIDE SEQUENCE</scope>
    <source>
        <strain evidence="4">DSM 21036</strain>
    </source>
</reference>
<name>A0A9X3N2F3_9ACTN</name>
<dbReference type="InterPro" id="IPR001647">
    <property type="entry name" value="HTH_TetR"/>
</dbReference>
<comment type="caution">
    <text evidence="4">The sequence shown here is derived from an EMBL/GenBank/DDBJ whole genome shotgun (WGS) entry which is preliminary data.</text>
</comment>
<dbReference type="SUPFAM" id="SSF46689">
    <property type="entry name" value="Homeodomain-like"/>
    <property type="match status" value="1"/>
</dbReference>
<evidence type="ECO:0000313" key="5">
    <source>
        <dbReference type="Proteomes" id="UP001149140"/>
    </source>
</evidence>
<dbReference type="InterPro" id="IPR050109">
    <property type="entry name" value="HTH-type_TetR-like_transc_reg"/>
</dbReference>
<dbReference type="Gene3D" id="1.10.357.10">
    <property type="entry name" value="Tetracycline Repressor, domain 2"/>
    <property type="match status" value="1"/>
</dbReference>
<feature type="domain" description="HTH tetR-type" evidence="3">
    <location>
        <begin position="19"/>
        <end position="79"/>
    </location>
</feature>
<keyword evidence="5" id="KW-1185">Reference proteome</keyword>
<gene>
    <name evidence="4" type="ORF">OM076_36300</name>
</gene>
<proteinExistence type="predicted"/>
<accession>A0A9X3N2F3</accession>
<dbReference type="EMBL" id="JAPDOD010000052">
    <property type="protein sequence ID" value="MDA0165785.1"/>
    <property type="molecule type" value="Genomic_DNA"/>
</dbReference>
<dbReference type="PANTHER" id="PTHR30055:SF209">
    <property type="entry name" value="POSSIBLE TRANSCRIPTIONAL REGULATORY PROTEIN (PROBABLY TETR-FAMILY)"/>
    <property type="match status" value="1"/>
</dbReference>
<dbReference type="PANTHER" id="PTHR30055">
    <property type="entry name" value="HTH-TYPE TRANSCRIPTIONAL REGULATOR RUTR"/>
    <property type="match status" value="1"/>
</dbReference>
<keyword evidence="1 2" id="KW-0238">DNA-binding</keyword>
<dbReference type="Proteomes" id="UP001149140">
    <property type="component" value="Unassembled WGS sequence"/>
</dbReference>
<protein>
    <submittedName>
        <fullName evidence="4">TetR/AcrR family transcriptional regulator</fullName>
    </submittedName>
</protein>
<dbReference type="GO" id="GO:0003700">
    <property type="term" value="F:DNA-binding transcription factor activity"/>
    <property type="evidence" value="ECO:0007669"/>
    <property type="project" value="TreeGrafter"/>
</dbReference>
<dbReference type="PRINTS" id="PR00455">
    <property type="entry name" value="HTHTETR"/>
</dbReference>
<dbReference type="GO" id="GO:0000976">
    <property type="term" value="F:transcription cis-regulatory region binding"/>
    <property type="evidence" value="ECO:0007669"/>
    <property type="project" value="TreeGrafter"/>
</dbReference>
<dbReference type="AlphaFoldDB" id="A0A9X3N2F3"/>
<sequence>MTTPLPLLGEERPERADAAANREKVLAAAEELFASCDPSTVSMDSIAAKAGVGKGTLFRRFGDRASLARAVISQFESELQNEMLRGEPPLGPGAPPLERLIAFGEAYVAFLERHAPLLRSAEGSHDDFLASAPYAFYRTHIALLLREGGLGDRADYLADVVLGPLASTSYGYLRSQRELSCPQLVDAHADLCRRLLSSI</sequence>
<feature type="DNA-binding region" description="H-T-H motif" evidence="2">
    <location>
        <begin position="42"/>
        <end position="61"/>
    </location>
</feature>
<evidence type="ECO:0000256" key="2">
    <source>
        <dbReference type="PROSITE-ProRule" id="PRU00335"/>
    </source>
</evidence>
<evidence type="ECO:0000313" key="4">
    <source>
        <dbReference type="EMBL" id="MDA0165785.1"/>
    </source>
</evidence>
<organism evidence="4 5">
    <name type="scientific">Solirubrobacter ginsenosidimutans</name>
    <dbReference type="NCBI Taxonomy" id="490573"/>
    <lineage>
        <taxon>Bacteria</taxon>
        <taxon>Bacillati</taxon>
        <taxon>Actinomycetota</taxon>
        <taxon>Thermoleophilia</taxon>
        <taxon>Solirubrobacterales</taxon>
        <taxon>Solirubrobacteraceae</taxon>
        <taxon>Solirubrobacter</taxon>
    </lineage>
</organism>
<dbReference type="RefSeq" id="WP_270045047.1">
    <property type="nucleotide sequence ID" value="NZ_JAPDOD010000052.1"/>
</dbReference>
<evidence type="ECO:0000256" key="1">
    <source>
        <dbReference type="ARBA" id="ARBA00023125"/>
    </source>
</evidence>
<evidence type="ECO:0000259" key="3">
    <source>
        <dbReference type="PROSITE" id="PS50977"/>
    </source>
</evidence>
<dbReference type="PROSITE" id="PS50977">
    <property type="entry name" value="HTH_TETR_2"/>
    <property type="match status" value="1"/>
</dbReference>
<dbReference type="InterPro" id="IPR009057">
    <property type="entry name" value="Homeodomain-like_sf"/>
</dbReference>
<dbReference type="Pfam" id="PF00440">
    <property type="entry name" value="TetR_N"/>
    <property type="match status" value="1"/>
</dbReference>